<keyword evidence="5" id="KW-0378">Hydrolase</keyword>
<dbReference type="InterPro" id="IPR014224">
    <property type="entry name" value="Spore_cortex_SleB"/>
</dbReference>
<reference evidence="12" key="2">
    <citation type="journal article" date="2021" name="PeerJ">
        <title>Extensive microbial diversity within the chicken gut microbiome revealed by metagenomics and culture.</title>
        <authorList>
            <person name="Gilroy R."/>
            <person name="Ravi A."/>
            <person name="Getino M."/>
            <person name="Pursley I."/>
            <person name="Horton D.L."/>
            <person name="Alikhan N.F."/>
            <person name="Baker D."/>
            <person name="Gharbi K."/>
            <person name="Hall N."/>
            <person name="Watson M."/>
            <person name="Adriaenssens E.M."/>
            <person name="Foster-Nyarko E."/>
            <person name="Jarju S."/>
            <person name="Secka A."/>
            <person name="Antonio M."/>
            <person name="Oren A."/>
            <person name="Chaudhuri R.R."/>
            <person name="La Ragione R."/>
            <person name="Hildebrand F."/>
            <person name="Pallen M.J."/>
        </authorList>
    </citation>
    <scope>NUCLEOTIDE SEQUENCE</scope>
    <source>
        <strain evidence="12">ChiHile30-977</strain>
    </source>
</reference>
<dbReference type="GO" id="GO:0016787">
    <property type="term" value="F:hydrolase activity"/>
    <property type="evidence" value="ECO:0007669"/>
    <property type="project" value="UniProtKB-KW"/>
</dbReference>
<dbReference type="InterPro" id="IPR002477">
    <property type="entry name" value="Peptidoglycan-bd-like"/>
</dbReference>
<keyword evidence="7" id="KW-0961">Cell wall biogenesis/degradation</keyword>
<dbReference type="AlphaFoldDB" id="A0A9D0YVW1"/>
<dbReference type="Gene3D" id="1.10.101.10">
    <property type="entry name" value="PGBD-like superfamily/PGBD"/>
    <property type="match status" value="1"/>
</dbReference>
<evidence type="ECO:0000256" key="9">
    <source>
        <dbReference type="SAM" id="SignalP"/>
    </source>
</evidence>
<evidence type="ECO:0000256" key="4">
    <source>
        <dbReference type="ARBA" id="ARBA00022729"/>
    </source>
</evidence>
<feature type="chain" id="PRO_5038876363" description="Spore cortex-lytic enzyme" evidence="9">
    <location>
        <begin position="29"/>
        <end position="228"/>
    </location>
</feature>
<dbReference type="EMBL" id="DVFI01000086">
    <property type="protein sequence ID" value="HIQ63029.1"/>
    <property type="molecule type" value="Genomic_DNA"/>
</dbReference>
<comment type="similarity">
    <text evidence="1">Belongs to the SleB family.</text>
</comment>
<protein>
    <recommendedName>
        <fullName evidence="2 8">Spore cortex-lytic enzyme</fullName>
    </recommendedName>
</protein>
<feature type="domain" description="Cell wall hydrolase SleB" evidence="11">
    <location>
        <begin position="129"/>
        <end position="227"/>
    </location>
</feature>
<feature type="signal peptide" evidence="9">
    <location>
        <begin position="1"/>
        <end position="28"/>
    </location>
</feature>
<name>A0A9D0YVW1_9FIRM</name>
<dbReference type="GO" id="GO:0030435">
    <property type="term" value="P:sporulation resulting in formation of a cellular spore"/>
    <property type="evidence" value="ECO:0007669"/>
    <property type="project" value="UniProtKB-KW"/>
</dbReference>
<dbReference type="Pfam" id="PF01471">
    <property type="entry name" value="PG_binding_1"/>
    <property type="match status" value="1"/>
</dbReference>
<keyword evidence="4 9" id="KW-0732">Signal</keyword>
<proteinExistence type="inferred from homology"/>
<keyword evidence="6" id="KW-0749">Sporulation</keyword>
<dbReference type="SUPFAM" id="SSF47090">
    <property type="entry name" value="PGBD-like"/>
    <property type="match status" value="1"/>
</dbReference>
<accession>A0A9D0YVW1</accession>
<feature type="domain" description="Peptidoglycan binding-like" evidence="10">
    <location>
        <begin position="36"/>
        <end position="92"/>
    </location>
</feature>
<dbReference type="Gene3D" id="6.20.240.60">
    <property type="match status" value="1"/>
</dbReference>
<organism evidence="12 13">
    <name type="scientific">Candidatus Avichristensenella intestinipullorum</name>
    <dbReference type="NCBI Taxonomy" id="2840693"/>
    <lineage>
        <taxon>Bacteria</taxon>
        <taxon>Bacillati</taxon>
        <taxon>Bacillota</taxon>
        <taxon>Clostridia</taxon>
        <taxon>Candidatus Avichristensenella</taxon>
    </lineage>
</organism>
<dbReference type="InterPro" id="IPR011105">
    <property type="entry name" value="Cell_wall_hydrolase_SleB"/>
</dbReference>
<dbReference type="InterPro" id="IPR036366">
    <property type="entry name" value="PGBDSf"/>
</dbReference>
<evidence type="ECO:0000256" key="1">
    <source>
        <dbReference type="ARBA" id="ARBA00007010"/>
    </source>
</evidence>
<evidence type="ECO:0000256" key="6">
    <source>
        <dbReference type="ARBA" id="ARBA00022969"/>
    </source>
</evidence>
<dbReference type="NCBIfam" id="TIGR02869">
    <property type="entry name" value="spore_SleB"/>
    <property type="match status" value="1"/>
</dbReference>
<evidence type="ECO:0000256" key="5">
    <source>
        <dbReference type="ARBA" id="ARBA00022801"/>
    </source>
</evidence>
<reference evidence="12" key="1">
    <citation type="submission" date="2020-10" db="EMBL/GenBank/DDBJ databases">
        <authorList>
            <person name="Gilroy R."/>
        </authorList>
    </citation>
    <scope>NUCLEOTIDE SEQUENCE</scope>
    <source>
        <strain evidence="12">ChiHile30-977</strain>
    </source>
</reference>
<sequence length="228" mass="24767">MGLAVKKTFFRVALLALCLLLLDTAAHAQALYWGSTGDTVRRVQQTLLDWGYYDGAVDGVFGQTTYDAVIDFQRVNGLTADGVVGSATYAALGMNDMVTSAPQAGTSSSTVGSSDLELLARCVYGEARGEPYIGQVAVAAVVLNRVESPLFPNTIAGVIYQYDAFTCVSDGQFYLTPDEDAYRAARDALNGWDPTYGCLYYYNPSTYVNQWILTREVRLTIGRHAFAV</sequence>
<dbReference type="InterPro" id="IPR042047">
    <property type="entry name" value="SleB_dom1"/>
</dbReference>
<evidence type="ECO:0000256" key="8">
    <source>
        <dbReference type="NCBIfam" id="TIGR02869"/>
    </source>
</evidence>
<evidence type="ECO:0000256" key="7">
    <source>
        <dbReference type="ARBA" id="ARBA00023316"/>
    </source>
</evidence>
<dbReference type="GO" id="GO:0009847">
    <property type="term" value="P:spore germination"/>
    <property type="evidence" value="ECO:0007669"/>
    <property type="project" value="UniProtKB-UniRule"/>
</dbReference>
<dbReference type="Proteomes" id="UP000886819">
    <property type="component" value="Unassembled WGS sequence"/>
</dbReference>
<keyword evidence="3" id="KW-0309">Germination</keyword>
<dbReference type="Pfam" id="PF07486">
    <property type="entry name" value="Hydrolase_2"/>
    <property type="match status" value="1"/>
</dbReference>
<dbReference type="Gene3D" id="1.10.10.2520">
    <property type="entry name" value="Cell wall hydrolase SleB, domain 1"/>
    <property type="match status" value="1"/>
</dbReference>
<dbReference type="GO" id="GO:0071555">
    <property type="term" value="P:cell wall organization"/>
    <property type="evidence" value="ECO:0007669"/>
    <property type="project" value="UniProtKB-KW"/>
</dbReference>
<comment type="caution">
    <text evidence="12">The sequence shown here is derived from an EMBL/GenBank/DDBJ whole genome shotgun (WGS) entry which is preliminary data.</text>
</comment>
<evidence type="ECO:0000256" key="2">
    <source>
        <dbReference type="ARBA" id="ARBA00018364"/>
    </source>
</evidence>
<evidence type="ECO:0000313" key="12">
    <source>
        <dbReference type="EMBL" id="HIQ63029.1"/>
    </source>
</evidence>
<evidence type="ECO:0000256" key="3">
    <source>
        <dbReference type="ARBA" id="ARBA00022544"/>
    </source>
</evidence>
<evidence type="ECO:0000259" key="10">
    <source>
        <dbReference type="Pfam" id="PF01471"/>
    </source>
</evidence>
<evidence type="ECO:0000313" key="13">
    <source>
        <dbReference type="Proteomes" id="UP000886819"/>
    </source>
</evidence>
<dbReference type="InterPro" id="IPR036365">
    <property type="entry name" value="PGBD-like_sf"/>
</dbReference>
<evidence type="ECO:0000259" key="11">
    <source>
        <dbReference type="Pfam" id="PF07486"/>
    </source>
</evidence>
<gene>
    <name evidence="12" type="primary">sleB</name>
    <name evidence="12" type="ORF">IAA66_05510</name>
</gene>